<evidence type="ECO:0000259" key="7">
    <source>
        <dbReference type="PROSITE" id="PS50106"/>
    </source>
</evidence>
<evidence type="ECO:0000256" key="3">
    <source>
        <dbReference type="ARBA" id="ARBA00022801"/>
    </source>
</evidence>
<dbReference type="Gene3D" id="3.30.750.44">
    <property type="match status" value="1"/>
</dbReference>
<evidence type="ECO:0000313" key="9">
    <source>
        <dbReference type="Proteomes" id="UP000183245"/>
    </source>
</evidence>
<name>A0A1J5ID86_9BACT</name>
<dbReference type="InterPro" id="IPR004447">
    <property type="entry name" value="Peptidase_S41A"/>
</dbReference>
<dbReference type="InterPro" id="IPR005151">
    <property type="entry name" value="Tail-specific_protease"/>
</dbReference>
<dbReference type="CDD" id="cd06782">
    <property type="entry name" value="cpPDZ_CPP-like"/>
    <property type="match status" value="1"/>
</dbReference>
<dbReference type="InterPro" id="IPR036034">
    <property type="entry name" value="PDZ_sf"/>
</dbReference>
<evidence type="ECO:0000256" key="5">
    <source>
        <dbReference type="RuleBase" id="RU004404"/>
    </source>
</evidence>
<comment type="similarity">
    <text evidence="1 5">Belongs to the peptidase S41A family.</text>
</comment>
<protein>
    <recommendedName>
        <fullName evidence="7">PDZ domain-containing protein</fullName>
    </recommendedName>
</protein>
<dbReference type="GO" id="GO:0008236">
    <property type="term" value="F:serine-type peptidase activity"/>
    <property type="evidence" value="ECO:0007669"/>
    <property type="project" value="UniProtKB-KW"/>
</dbReference>
<keyword evidence="4 5" id="KW-0720">Serine protease</keyword>
<dbReference type="EMBL" id="MNZT01000125">
    <property type="protein sequence ID" value="OIP94683.1"/>
    <property type="molecule type" value="Genomic_DNA"/>
</dbReference>
<evidence type="ECO:0000313" key="8">
    <source>
        <dbReference type="EMBL" id="OIP94683.1"/>
    </source>
</evidence>
<evidence type="ECO:0000256" key="1">
    <source>
        <dbReference type="ARBA" id="ARBA00009179"/>
    </source>
</evidence>
<dbReference type="PROSITE" id="PS50106">
    <property type="entry name" value="PDZ"/>
    <property type="match status" value="1"/>
</dbReference>
<dbReference type="Proteomes" id="UP000183245">
    <property type="component" value="Unassembled WGS sequence"/>
</dbReference>
<dbReference type="GO" id="GO:0030288">
    <property type="term" value="C:outer membrane-bounded periplasmic space"/>
    <property type="evidence" value="ECO:0007669"/>
    <property type="project" value="TreeGrafter"/>
</dbReference>
<dbReference type="STRING" id="1817892.AUK40_06735"/>
<dbReference type="InterPro" id="IPR029045">
    <property type="entry name" value="ClpP/crotonase-like_dom_sf"/>
</dbReference>
<keyword evidence="6" id="KW-1133">Transmembrane helix</keyword>
<comment type="caution">
    <text evidence="8">The sequence shown here is derived from an EMBL/GenBank/DDBJ whole genome shotgun (WGS) entry which is preliminary data.</text>
</comment>
<dbReference type="PROSITE" id="PS51257">
    <property type="entry name" value="PROKAR_LIPOPROTEIN"/>
    <property type="match status" value="1"/>
</dbReference>
<evidence type="ECO:0000256" key="6">
    <source>
        <dbReference type="SAM" id="Phobius"/>
    </source>
</evidence>
<dbReference type="SMART" id="SM00245">
    <property type="entry name" value="TSPc"/>
    <property type="match status" value="1"/>
</dbReference>
<dbReference type="SUPFAM" id="SSF52096">
    <property type="entry name" value="ClpP/crotonase"/>
    <property type="match status" value="1"/>
</dbReference>
<gene>
    <name evidence="8" type="ORF">AUK40_06735</name>
</gene>
<dbReference type="CDD" id="cd07560">
    <property type="entry name" value="Peptidase_S41_CPP"/>
    <property type="match status" value="1"/>
</dbReference>
<evidence type="ECO:0000256" key="4">
    <source>
        <dbReference type="ARBA" id="ARBA00022825"/>
    </source>
</evidence>
<dbReference type="GO" id="GO:0006508">
    <property type="term" value="P:proteolysis"/>
    <property type="evidence" value="ECO:0007669"/>
    <property type="project" value="UniProtKB-KW"/>
</dbReference>
<dbReference type="AlphaFoldDB" id="A0A1J5ID86"/>
<dbReference type="Gene3D" id="3.90.226.10">
    <property type="entry name" value="2-enoyl-CoA Hydratase, Chain A, domain 1"/>
    <property type="match status" value="1"/>
</dbReference>
<sequence>MTARRVSQLFIIIAGLGCLFAVGILTGYKYPGVVGLSARYQGLSARDSTDPANKGLSSLITETNDAHVFDIFWDVWELAEAKHYASPADPKTLMYGAINGVLQYGLKDQYSSFITPAIRAKMTDSLGGNDAGIGLEMDKNARQITVVTALVSSPAERAGLLPGDIITSIDDAYTEEMSVLEAASLIRGPLGTDVTLGILRYLDDGTFEELTVPVTRSRVVEETLSWRDLGNGIFYIKLRSLNPDTITQWTNAVSVINSSSPAGIILDIRSNAGGSTNPVLTVVSEFVQEGVVYKLDRGEGDTSEIQVSGSGSLFEVPLRVLVNRGTASAAEMIAGSLADHERARLLGERTFGKGVMQDIIDINVPGEVGPGALNLVVAKWYTPTGTWIQDMGIAPDLEVRSPASLTSAEDPVQDQAYLELTETGIETSQP</sequence>
<dbReference type="GO" id="GO:0004175">
    <property type="term" value="F:endopeptidase activity"/>
    <property type="evidence" value="ECO:0007669"/>
    <property type="project" value="TreeGrafter"/>
</dbReference>
<keyword evidence="6" id="KW-0812">Transmembrane</keyword>
<dbReference type="PANTHER" id="PTHR32060">
    <property type="entry name" value="TAIL-SPECIFIC PROTEASE"/>
    <property type="match status" value="1"/>
</dbReference>
<organism evidence="8 9">
    <name type="scientific">Candidatus Wirthbacteria bacterium CG2_30_54_11</name>
    <dbReference type="NCBI Taxonomy" id="1817892"/>
    <lineage>
        <taxon>Bacteria</taxon>
        <taxon>Candidatus Wirthbacteria</taxon>
    </lineage>
</organism>
<dbReference type="Pfam" id="PF03572">
    <property type="entry name" value="Peptidase_S41"/>
    <property type="match status" value="1"/>
</dbReference>
<dbReference type="Pfam" id="PF17820">
    <property type="entry name" value="PDZ_6"/>
    <property type="match status" value="1"/>
</dbReference>
<evidence type="ECO:0000256" key="2">
    <source>
        <dbReference type="ARBA" id="ARBA00022670"/>
    </source>
</evidence>
<dbReference type="GO" id="GO:0007165">
    <property type="term" value="P:signal transduction"/>
    <property type="evidence" value="ECO:0007669"/>
    <property type="project" value="TreeGrafter"/>
</dbReference>
<dbReference type="InterPro" id="IPR001478">
    <property type="entry name" value="PDZ"/>
</dbReference>
<dbReference type="InterPro" id="IPR041489">
    <property type="entry name" value="PDZ_6"/>
</dbReference>
<dbReference type="PANTHER" id="PTHR32060:SF30">
    <property type="entry name" value="CARBOXY-TERMINAL PROCESSING PROTEASE CTPA"/>
    <property type="match status" value="1"/>
</dbReference>
<keyword evidence="3 5" id="KW-0378">Hydrolase</keyword>
<feature type="domain" description="PDZ" evidence="7">
    <location>
        <begin position="119"/>
        <end position="187"/>
    </location>
</feature>
<dbReference type="Gene3D" id="2.30.42.10">
    <property type="match status" value="1"/>
</dbReference>
<proteinExistence type="inferred from homology"/>
<keyword evidence="6" id="KW-0472">Membrane</keyword>
<dbReference type="NCBIfam" id="TIGR00225">
    <property type="entry name" value="prc"/>
    <property type="match status" value="1"/>
</dbReference>
<reference evidence="8 9" key="1">
    <citation type="journal article" date="2016" name="Environ. Microbiol.">
        <title>Genomic resolution of a cold subsurface aquifer community provides metabolic insights for novel microbes adapted to high CO concentrations.</title>
        <authorList>
            <person name="Probst A.J."/>
            <person name="Castelle C.J."/>
            <person name="Singh A."/>
            <person name="Brown C.T."/>
            <person name="Anantharaman K."/>
            <person name="Sharon I."/>
            <person name="Hug L.A."/>
            <person name="Burstein D."/>
            <person name="Emerson J.B."/>
            <person name="Thomas B.C."/>
            <person name="Banfield J.F."/>
        </authorList>
    </citation>
    <scope>NUCLEOTIDE SEQUENCE [LARGE SCALE GENOMIC DNA]</scope>
    <source>
        <strain evidence="8">CG2_30_54_11</strain>
    </source>
</reference>
<dbReference type="SMART" id="SM00228">
    <property type="entry name" value="PDZ"/>
    <property type="match status" value="1"/>
</dbReference>
<keyword evidence="2 5" id="KW-0645">Protease</keyword>
<feature type="transmembrane region" description="Helical" evidence="6">
    <location>
        <begin position="9"/>
        <end position="28"/>
    </location>
</feature>
<accession>A0A1J5ID86</accession>
<dbReference type="SUPFAM" id="SSF50156">
    <property type="entry name" value="PDZ domain-like"/>
    <property type="match status" value="1"/>
</dbReference>